<dbReference type="RefSeq" id="WP_171692321.1">
    <property type="nucleotide sequence ID" value="NZ_WHOC01000148.1"/>
</dbReference>
<evidence type="ECO:0000259" key="2">
    <source>
        <dbReference type="Pfam" id="PF07364"/>
    </source>
</evidence>
<keyword evidence="4" id="KW-1185">Reference proteome</keyword>
<feature type="domain" description="Microcystin LR degradation protein MlrC C-terminal" evidence="1">
    <location>
        <begin position="299"/>
        <end position="475"/>
    </location>
</feature>
<organism evidence="3 4">
    <name type="scientific">Paenibacillus germinis</name>
    <dbReference type="NCBI Taxonomy" id="2654979"/>
    <lineage>
        <taxon>Bacteria</taxon>
        <taxon>Bacillati</taxon>
        <taxon>Bacillota</taxon>
        <taxon>Bacilli</taxon>
        <taxon>Bacillales</taxon>
        <taxon>Paenibacillaceae</taxon>
        <taxon>Paenibacillus</taxon>
    </lineage>
</organism>
<reference evidence="3 4" key="1">
    <citation type="submission" date="2019-10" db="EMBL/GenBank/DDBJ databases">
        <title>Description of Paenibacillus choica sp. nov.</title>
        <authorList>
            <person name="Carlier A."/>
            <person name="Qi S."/>
        </authorList>
    </citation>
    <scope>NUCLEOTIDE SEQUENCE [LARGE SCALE GENOMIC DNA]</scope>
    <source>
        <strain evidence="3 4">LMG 31460</strain>
    </source>
</reference>
<evidence type="ECO:0000313" key="4">
    <source>
        <dbReference type="Proteomes" id="UP000658690"/>
    </source>
</evidence>
<protein>
    <submittedName>
        <fullName evidence="3">MlrC domain protein</fullName>
    </submittedName>
</protein>
<dbReference type="Pfam" id="PF07171">
    <property type="entry name" value="MlrC_C"/>
    <property type="match status" value="1"/>
</dbReference>
<accession>A0ABX1ZAF1</accession>
<evidence type="ECO:0000259" key="1">
    <source>
        <dbReference type="Pfam" id="PF07171"/>
    </source>
</evidence>
<dbReference type="EMBL" id="WHOC01000148">
    <property type="protein sequence ID" value="NOU89364.1"/>
    <property type="molecule type" value="Genomic_DNA"/>
</dbReference>
<gene>
    <name evidence="3" type="ORF">GC102_27005</name>
</gene>
<dbReference type="Proteomes" id="UP000658690">
    <property type="component" value="Unassembled WGS sequence"/>
</dbReference>
<comment type="caution">
    <text evidence="3">The sequence shown here is derived from an EMBL/GenBank/DDBJ whole genome shotgun (WGS) entry which is preliminary data.</text>
</comment>
<dbReference type="Pfam" id="PF07364">
    <property type="entry name" value="DUF1485"/>
    <property type="match status" value="1"/>
</dbReference>
<feature type="domain" description="Microcystin LR degradation protein MlrC N-terminal" evidence="2">
    <location>
        <begin position="2"/>
        <end position="288"/>
    </location>
</feature>
<dbReference type="InterPro" id="IPR010799">
    <property type="entry name" value="MlrC_C"/>
</dbReference>
<sequence length="493" mass="53707">MKIAIGEVWHETNTFSSVETTVELFKQLAWERGETILSNHRGVRDYLGGMINRAEALGIEVVPTFAAIAEPAGKITRETYEMIKSELAAGIQAAGAVDAFCLSLHGAGVVDGIDDMEGDLLQYVRSLIGYELPLIVTLDLHGNLTEKMAAEVNVMLGVHLYPHTDCYERGMEAVDIAEQMVKDGLQTAIHLIKLPLMIPTSTTNLSPAKDINAICWEWEKHPDVIDCAFFHGFPYTDHPYVSVSVVVVTKGNQLLAKGVADDVANQIWAKREEFTPQVLSPTVGITQALAADGLPIVINETSDNPGGGSSGDGTYLLRTMLEANLQNACFAFIYDPEVAQIAHEAGVGTTITVKLGGKVDKLHGEPIALTATVKSLTDGSFITSSSMWKGLHVNLGKSVRLQAGGLDIIVCSVRAQVFDEQIYLLHGIDVNTYKIVALKSSQHFRAAFELISKQIITVDSPGLTTLQFSFFDYKRLSRPIYPLDEVTFQAETL</sequence>
<dbReference type="InterPro" id="IPR009197">
    <property type="entry name" value="MlrC"/>
</dbReference>
<name>A0ABX1ZAF1_9BACL</name>
<evidence type="ECO:0000313" key="3">
    <source>
        <dbReference type="EMBL" id="NOU89364.1"/>
    </source>
</evidence>
<dbReference type="PIRSF" id="PIRSF012702">
    <property type="entry name" value="UCP012702"/>
    <property type="match status" value="1"/>
</dbReference>
<proteinExistence type="predicted"/>
<dbReference type="InterPro" id="IPR015995">
    <property type="entry name" value="MlrC_N"/>
</dbReference>